<keyword evidence="1" id="KW-0812">Transmembrane</keyword>
<keyword evidence="1" id="KW-1133">Transmembrane helix</keyword>
<accession>A0A2C9DYJ9</accession>
<keyword evidence="1" id="KW-0472">Membrane</keyword>
<dbReference type="KEGG" id="upa:UPA3_0128"/>
<organism evidence="2 3">
    <name type="scientific">Ureaplasma parvum serovar 3 (strain ATCC 27815 / 27 / NCTC 11736)</name>
    <dbReference type="NCBI Taxonomy" id="505682"/>
    <lineage>
        <taxon>Bacteria</taxon>
        <taxon>Bacillati</taxon>
        <taxon>Mycoplasmatota</taxon>
        <taxon>Mycoplasmoidales</taxon>
        <taxon>Mycoplasmoidaceae</taxon>
        <taxon>Ureaplasma</taxon>
    </lineage>
</organism>
<dbReference type="Gene3D" id="1.10.1760.20">
    <property type="match status" value="1"/>
</dbReference>
<dbReference type="AlphaFoldDB" id="A0A2C9DYJ9"/>
<sequence>MKINITKEKTIFKKNYKKKHSIYYSTSKIIKDYTLSAVMLGLGILVAYLSHFIRFNFLAFDFSLFTLVYLIYKVKYRFVYLVTILLSLANLLHGSPSWIGTMVLSLNNLFFVTMVILFKKLFIPKRPKFYLNLWVLVLSSFLTTVFNVIMNGILYTPLYWYTFKITPTLNFLEVQKIYEKHPTLFLLNIKSYWLGIIALYTSFNLIKNIIISFISLTILKIFADKKTIITY</sequence>
<dbReference type="GeneID" id="29672732"/>
<evidence type="ECO:0000313" key="2">
    <source>
        <dbReference type="EMBL" id="ACA32994.1"/>
    </source>
</evidence>
<dbReference type="HOGENOM" id="CLU_1228796_0_0_14"/>
<dbReference type="EMBL" id="CP000942">
    <property type="protein sequence ID" value="ACA32994.1"/>
    <property type="molecule type" value="Genomic_DNA"/>
</dbReference>
<dbReference type="NCBIfam" id="NF046054">
    <property type="entry name" value="memb_MPN527"/>
    <property type="match status" value="1"/>
</dbReference>
<dbReference type="Proteomes" id="UP000002162">
    <property type="component" value="Chromosome"/>
</dbReference>
<feature type="transmembrane region" description="Helical" evidence="1">
    <location>
        <begin position="192"/>
        <end position="219"/>
    </location>
</feature>
<feature type="transmembrane region" description="Helical" evidence="1">
    <location>
        <begin position="99"/>
        <end position="118"/>
    </location>
</feature>
<feature type="transmembrane region" description="Helical" evidence="1">
    <location>
        <begin position="130"/>
        <end position="154"/>
    </location>
</feature>
<reference evidence="2 3" key="1">
    <citation type="submission" date="2008-02" db="EMBL/GenBank/DDBJ databases">
        <title>Genome sequence of Ureaplasma parvum serovar 3.</title>
        <authorList>
            <person name="Methe B.A."/>
            <person name="Glass J."/>
            <person name="Waites K."/>
            <person name="Shrivastava S."/>
        </authorList>
    </citation>
    <scope>NUCLEOTIDE SEQUENCE [LARGE SCALE GENOMIC DNA]</scope>
    <source>
        <strain evidence="3">ATCC 27815 / 27 / NCTC 11736</strain>
    </source>
</reference>
<protein>
    <submittedName>
        <fullName evidence="2">Uncharacterized protein</fullName>
    </submittedName>
</protein>
<evidence type="ECO:0000256" key="1">
    <source>
        <dbReference type="SAM" id="Phobius"/>
    </source>
</evidence>
<gene>
    <name evidence="2" type="ordered locus">UPA3_0128</name>
</gene>
<proteinExistence type="predicted"/>
<evidence type="ECO:0000313" key="3">
    <source>
        <dbReference type="Proteomes" id="UP000002162"/>
    </source>
</evidence>
<name>A0A2C9DYJ9_UREP2</name>
<dbReference type="RefSeq" id="WP_006688873.1">
    <property type="nucleotide sequence ID" value="NC_010503.1"/>
</dbReference>
<feature type="transmembrane region" description="Helical" evidence="1">
    <location>
        <begin position="21"/>
        <end position="46"/>
    </location>
</feature>